<reference evidence="3" key="1">
    <citation type="submission" date="2015-11" db="EMBL/GenBank/DDBJ databases">
        <authorList>
            <person name="Varghese N."/>
        </authorList>
    </citation>
    <scope>NUCLEOTIDE SEQUENCE [LARGE SCALE GENOMIC DNA]</scope>
    <source>
        <strain evidence="3">JGI-23</strain>
    </source>
</reference>
<name>A0A0P1N075_9BACT</name>
<proteinExistence type="predicted"/>
<feature type="signal peptide" evidence="1">
    <location>
        <begin position="1"/>
        <end position="20"/>
    </location>
</feature>
<gene>
    <name evidence="2" type="ORF">JGI23_01045</name>
</gene>
<dbReference type="OrthoDB" id="9778182at2"/>
<evidence type="ECO:0000313" key="2">
    <source>
        <dbReference type="EMBL" id="CUT01464.1"/>
    </source>
</evidence>
<organism evidence="2 3">
    <name type="scientific">Candidatus Chryseopegocella kryptomonas</name>
    <dbReference type="NCBI Taxonomy" id="1633643"/>
    <lineage>
        <taxon>Bacteria</taxon>
        <taxon>Pseudomonadati</taxon>
        <taxon>Candidatus Kryptoniota</taxon>
        <taxon>Candidatus Chryseopegocella</taxon>
    </lineage>
</organism>
<keyword evidence="3" id="KW-1185">Reference proteome</keyword>
<dbReference type="RefSeq" id="WP_092349562.1">
    <property type="nucleotide sequence ID" value="NZ_CZVW01000009.1"/>
</dbReference>
<sequence length="253" mass="27796">MQKKIFFVLFLITLQSLCIAQSSAGAGANFQQRFIVDMPTAGILKSNSVALDADFFSDGGLMLRLTASAFNRLNFGISYGGSKIIGNGSVNWFKLPGVNLKIRIIDEALNFPAIAIGFDSQGRENYIDNLKRYEFKSPGFFAVASKSFKFLGYSSIHGGINYSLEKDDGDKSLNYYIGFDKTVGSDITIAVEYNFANNDNSANALGSGKGYLNAGIRWSLGNGFTLELNWKDILINKEPGNSRVVKLEYIQSF</sequence>
<accession>A0A0P1N075</accession>
<evidence type="ECO:0000256" key="1">
    <source>
        <dbReference type="SAM" id="SignalP"/>
    </source>
</evidence>
<evidence type="ECO:0000313" key="3">
    <source>
        <dbReference type="Proteomes" id="UP000199197"/>
    </source>
</evidence>
<evidence type="ECO:0008006" key="4">
    <source>
        <dbReference type="Google" id="ProtNLM"/>
    </source>
</evidence>
<dbReference type="AlphaFoldDB" id="A0A0P1N075"/>
<feature type="chain" id="PRO_5006067862" description="Outer membrane protein beta-barrel family protein" evidence="1">
    <location>
        <begin position="21"/>
        <end position="253"/>
    </location>
</feature>
<protein>
    <recommendedName>
        <fullName evidence="4">Outer membrane protein beta-barrel family protein</fullName>
    </recommendedName>
</protein>
<dbReference type="Proteomes" id="UP000199197">
    <property type="component" value="Unassembled WGS sequence"/>
</dbReference>
<keyword evidence="1" id="KW-0732">Signal</keyword>
<dbReference type="EMBL" id="CZVW01000009">
    <property type="protein sequence ID" value="CUT01464.1"/>
    <property type="molecule type" value="Genomic_DNA"/>
</dbReference>